<gene>
    <name evidence="3" type="ORF">SO802_013230</name>
</gene>
<comment type="caution">
    <text evidence="3">The sequence shown here is derived from an EMBL/GenBank/DDBJ whole genome shotgun (WGS) entry which is preliminary data.</text>
</comment>
<keyword evidence="2" id="KW-0677">Repeat</keyword>
<keyword evidence="4" id="KW-1185">Reference proteome</keyword>
<dbReference type="InterPro" id="IPR045159">
    <property type="entry name" value="DCAF7-like"/>
</dbReference>
<protein>
    <submittedName>
        <fullName evidence="3">Uncharacterized protein</fullName>
    </submittedName>
</protein>
<proteinExistence type="predicted"/>
<evidence type="ECO:0000313" key="3">
    <source>
        <dbReference type="EMBL" id="KAL0005669.1"/>
    </source>
</evidence>
<accession>A0AAW2D5W8</accession>
<keyword evidence="1" id="KW-0853">WD repeat</keyword>
<dbReference type="AlphaFoldDB" id="A0AAW2D5W8"/>
<reference evidence="3 4" key="1">
    <citation type="submission" date="2024-01" db="EMBL/GenBank/DDBJ databases">
        <title>A telomere-to-telomere, gap-free genome of sweet tea (Lithocarpus litseifolius).</title>
        <authorList>
            <person name="Zhou J."/>
        </authorList>
    </citation>
    <scope>NUCLEOTIDE SEQUENCE [LARGE SCALE GENOMIC DNA]</scope>
    <source>
        <strain evidence="3">Zhou-2022a</strain>
        <tissue evidence="3">Leaf</tissue>
    </source>
</reference>
<evidence type="ECO:0000256" key="2">
    <source>
        <dbReference type="ARBA" id="ARBA00022737"/>
    </source>
</evidence>
<evidence type="ECO:0000313" key="4">
    <source>
        <dbReference type="Proteomes" id="UP001459277"/>
    </source>
</evidence>
<sequence length="131" mass="14375">MLTQGLKFYGIPTLLLQHIARLTQFNTAAPLHPLNSDIGNKSHLIFVLLIRFPYSSVIKHQILSSCHICTAGEDSQALIRDLSSMGQPVEGALDPILAYTAGAEIKQHSWLSSQLDWVAITFSAKLESSDT</sequence>
<dbReference type="Proteomes" id="UP001459277">
    <property type="component" value="Unassembled WGS sequence"/>
</dbReference>
<dbReference type="EMBL" id="JAZDWU010000004">
    <property type="protein sequence ID" value="KAL0005669.1"/>
    <property type="molecule type" value="Genomic_DNA"/>
</dbReference>
<organism evidence="3 4">
    <name type="scientific">Lithocarpus litseifolius</name>
    <dbReference type="NCBI Taxonomy" id="425828"/>
    <lineage>
        <taxon>Eukaryota</taxon>
        <taxon>Viridiplantae</taxon>
        <taxon>Streptophyta</taxon>
        <taxon>Embryophyta</taxon>
        <taxon>Tracheophyta</taxon>
        <taxon>Spermatophyta</taxon>
        <taxon>Magnoliopsida</taxon>
        <taxon>eudicotyledons</taxon>
        <taxon>Gunneridae</taxon>
        <taxon>Pentapetalae</taxon>
        <taxon>rosids</taxon>
        <taxon>fabids</taxon>
        <taxon>Fagales</taxon>
        <taxon>Fagaceae</taxon>
        <taxon>Lithocarpus</taxon>
    </lineage>
</organism>
<dbReference type="PANTHER" id="PTHR19919">
    <property type="entry name" value="WD REPEAT CONTAINING PROTEIN"/>
    <property type="match status" value="1"/>
</dbReference>
<name>A0AAW2D5W8_9ROSI</name>
<evidence type="ECO:0000256" key="1">
    <source>
        <dbReference type="ARBA" id="ARBA00022574"/>
    </source>
</evidence>